<evidence type="ECO:0000313" key="2">
    <source>
        <dbReference type="Proteomes" id="UP001405405"/>
    </source>
</evidence>
<accession>A0ABV0CJ88</accession>
<organism evidence="1 2">
    <name type="scientific">Chromobacterium indicum</name>
    <dbReference type="NCBI Taxonomy" id="3110228"/>
    <lineage>
        <taxon>Bacteria</taxon>
        <taxon>Pseudomonadati</taxon>
        <taxon>Pseudomonadota</taxon>
        <taxon>Betaproteobacteria</taxon>
        <taxon>Neisseriales</taxon>
        <taxon>Chromobacteriaceae</taxon>
        <taxon>Chromobacterium</taxon>
    </lineage>
</organism>
<gene>
    <name evidence="1" type="ORF">VA599_10730</name>
</gene>
<dbReference type="Proteomes" id="UP001405405">
    <property type="component" value="Unassembled WGS sequence"/>
</dbReference>
<dbReference type="RefSeq" id="WP_346788563.1">
    <property type="nucleotide sequence ID" value="NZ_JAYFSJ010000007.1"/>
</dbReference>
<name>A0ABV0CJ88_9NEIS</name>
<comment type="caution">
    <text evidence="1">The sequence shown here is derived from an EMBL/GenBank/DDBJ whole genome shotgun (WGS) entry which is preliminary data.</text>
</comment>
<reference evidence="1 2" key="1">
    <citation type="submission" date="2023-12" db="EMBL/GenBank/DDBJ databases">
        <title>Chromobacterium sp. strain TRC.1.1.SA producing antimicrobial pigment.</title>
        <authorList>
            <person name="Verma N."/>
            <person name="Choksket S."/>
            <person name="Pinnaka A.K."/>
            <person name="Korpole S."/>
        </authorList>
    </citation>
    <scope>NUCLEOTIDE SEQUENCE [LARGE SCALE GENOMIC DNA]</scope>
    <source>
        <strain evidence="1 2">TRC1.1.SA</strain>
    </source>
</reference>
<evidence type="ECO:0000313" key="1">
    <source>
        <dbReference type="EMBL" id="MEN7431226.1"/>
    </source>
</evidence>
<sequence length="111" mass="12513">MHTPTTSVRYRIYGASSARECSLLIDYVPASSDLDKIALLRHIQLATDEPLRSWPARNALQTDDLFEIECVSSQQAALRAVEFWRAYFRALGEPVIESGHLPPMDAIREPV</sequence>
<protein>
    <submittedName>
        <fullName evidence="1">Uncharacterized protein</fullName>
    </submittedName>
</protein>
<keyword evidence="2" id="KW-1185">Reference proteome</keyword>
<dbReference type="EMBL" id="JAYFSJ010000007">
    <property type="protein sequence ID" value="MEN7431226.1"/>
    <property type="molecule type" value="Genomic_DNA"/>
</dbReference>
<proteinExistence type="predicted"/>